<proteinExistence type="predicted"/>
<dbReference type="GO" id="GO:0005524">
    <property type="term" value="F:ATP binding"/>
    <property type="evidence" value="ECO:0007669"/>
    <property type="project" value="UniProtKB-KW"/>
</dbReference>
<dbReference type="InterPro" id="IPR014729">
    <property type="entry name" value="Rossmann-like_a/b/a_fold"/>
</dbReference>
<protein>
    <recommendedName>
        <fullName evidence="5">tRNA synthetases class I catalytic domain-containing protein</fullName>
    </recommendedName>
</protein>
<evidence type="ECO:0000256" key="1">
    <source>
        <dbReference type="ARBA" id="ARBA00022598"/>
    </source>
</evidence>
<dbReference type="Pfam" id="PF01406">
    <property type="entry name" value="tRNA-synt_1e"/>
    <property type="match status" value="1"/>
</dbReference>
<dbReference type="SUPFAM" id="SSF52374">
    <property type="entry name" value="Nucleotidylyl transferase"/>
    <property type="match status" value="1"/>
</dbReference>
<evidence type="ECO:0000313" key="7">
    <source>
        <dbReference type="Proteomes" id="UP000663889"/>
    </source>
</evidence>
<keyword evidence="1" id="KW-0436">Ligase</keyword>
<evidence type="ECO:0000256" key="2">
    <source>
        <dbReference type="ARBA" id="ARBA00022741"/>
    </source>
</evidence>
<dbReference type="Gene3D" id="3.40.50.620">
    <property type="entry name" value="HUPs"/>
    <property type="match status" value="1"/>
</dbReference>
<evidence type="ECO:0000313" key="6">
    <source>
        <dbReference type="EMBL" id="CAF1116146.1"/>
    </source>
</evidence>
<dbReference type="PANTHER" id="PTHR10890">
    <property type="entry name" value="CYSTEINYL-TRNA SYNTHETASE"/>
    <property type="match status" value="1"/>
</dbReference>
<dbReference type="GO" id="GO:0005737">
    <property type="term" value="C:cytoplasm"/>
    <property type="evidence" value="ECO:0007669"/>
    <property type="project" value="TreeGrafter"/>
</dbReference>
<accession>A0A814Q8M2</accession>
<keyword evidence="4" id="KW-1133">Transmembrane helix</keyword>
<evidence type="ECO:0000256" key="3">
    <source>
        <dbReference type="ARBA" id="ARBA00022840"/>
    </source>
</evidence>
<evidence type="ECO:0000259" key="5">
    <source>
        <dbReference type="Pfam" id="PF01406"/>
    </source>
</evidence>
<gene>
    <name evidence="6" type="ORF">SEV965_LOCUS16651</name>
</gene>
<keyword evidence="4" id="KW-0812">Transmembrane</keyword>
<dbReference type="PANTHER" id="PTHR10890:SF3">
    <property type="entry name" value="CYSTEINE--TRNA LIGASE, CYTOPLASMIC"/>
    <property type="match status" value="1"/>
</dbReference>
<dbReference type="GO" id="GO:0006423">
    <property type="term" value="P:cysteinyl-tRNA aminoacylation"/>
    <property type="evidence" value="ECO:0007669"/>
    <property type="project" value="TreeGrafter"/>
</dbReference>
<feature type="transmembrane region" description="Helical" evidence="4">
    <location>
        <begin position="67"/>
        <end position="90"/>
    </location>
</feature>
<name>A0A814Q8M2_9BILA</name>
<dbReference type="InterPro" id="IPR024909">
    <property type="entry name" value="Cys-tRNA/MSH_ligase"/>
</dbReference>
<dbReference type="GO" id="GO:0004817">
    <property type="term" value="F:cysteine-tRNA ligase activity"/>
    <property type="evidence" value="ECO:0007669"/>
    <property type="project" value="TreeGrafter"/>
</dbReference>
<dbReference type="AlphaFoldDB" id="A0A814Q8M2"/>
<keyword evidence="2" id="KW-0547">Nucleotide-binding</keyword>
<dbReference type="InterPro" id="IPR032678">
    <property type="entry name" value="tRNA-synt_1_cat_dom"/>
</dbReference>
<dbReference type="Proteomes" id="UP000663889">
    <property type="component" value="Unassembled WGS sequence"/>
</dbReference>
<reference evidence="6" key="1">
    <citation type="submission" date="2021-02" db="EMBL/GenBank/DDBJ databases">
        <authorList>
            <person name="Nowell W R."/>
        </authorList>
    </citation>
    <scope>NUCLEOTIDE SEQUENCE</scope>
</reference>
<evidence type="ECO:0000256" key="4">
    <source>
        <dbReference type="SAM" id="Phobius"/>
    </source>
</evidence>
<keyword evidence="3" id="KW-0067">ATP-binding</keyword>
<keyword evidence="4" id="KW-0472">Membrane</keyword>
<organism evidence="6 7">
    <name type="scientific">Rotaria sordida</name>
    <dbReference type="NCBI Taxonomy" id="392033"/>
    <lineage>
        <taxon>Eukaryota</taxon>
        <taxon>Metazoa</taxon>
        <taxon>Spiralia</taxon>
        <taxon>Gnathifera</taxon>
        <taxon>Rotifera</taxon>
        <taxon>Eurotatoria</taxon>
        <taxon>Bdelloidea</taxon>
        <taxon>Philodinida</taxon>
        <taxon>Philodinidae</taxon>
        <taxon>Rotaria</taxon>
    </lineage>
</organism>
<dbReference type="EMBL" id="CAJNOU010000920">
    <property type="protein sequence ID" value="CAF1116146.1"/>
    <property type="molecule type" value="Genomic_DNA"/>
</dbReference>
<feature type="domain" description="tRNA synthetases class I catalytic" evidence="5">
    <location>
        <begin position="99"/>
        <end position="203"/>
    </location>
</feature>
<dbReference type="CDD" id="cd00637">
    <property type="entry name" value="7tm_classA_rhodopsin-like"/>
    <property type="match status" value="1"/>
</dbReference>
<sequence length="904" mass="104689">MQIYTCMMATFLPSLTNTVLNIRIFAYVRSSSQRIQPQVTVIPTNGSNNIQQPIISRRDVSLLRQMIFIFSVFIIGWVPVYLASVISYFVHIDLIVCWSTAILSQLCSQFDIHTGGIDLDFPHHDNKTAQSKAYFDPDSWVINFLHSIHLTIGGCKMSKALKKIVTLQQVLEKYGPTKIRLLFLLHSWSTTFDYSDHEMEKASNYEETLNKFFFEIKTLLYSIDDSNNSNTSTKDNERDLILNKDFSTAEKQINLALCDFIDTPSAMENIRQLMLKTIAYMNIKNLAVNRLLLRKIAAYITRLITIFGLHDSVTFVDDIGFSRSTEQQASTINTENIVMPHVEQFASLDDAVHTQTIADKSKIVTSGDRVIGQLLSESGVRLEDQDGTKKATIKYCHPDKLDNIDVLYSLFGINNERLDNLVQEDVFTNTLNFARTSSITDNKLDQFCTYILPQSHHCIKKLVLETISMKRILLAGDYPNLTSLELFRFGQEQISHFRDGSVFRHIFQYQITDLILHNDDEYISKMRLDTYTENVYVPIWALFENIKHLTIVSSSLNEYPSLSICNLSPTTYSSSTLTISCVNVFEFKDCLCLLDSRLKQLRTFIVQINYIFNRRLISRNKDELHNLKCFSLTSYNYTSDCDELVVPLLRRITHLEKLTLYLRTHGRSTFIDGTYLQNKILVHMSQLHTFTFYISTETIVSASLPCKSEYDIQRTFTNIKYGQTACMIDYFTGFNAICHVYSLPFTFTRLKKITNGFPTIIFNNVTRLHAYDATPMKHEFFMRISRAFPLLKYFSIENEAFQSWNLDEWESDENSSYSVIEYSHLTSLDITCVNKDYVVQFLLETKTHLPRLTELKVNYHRLKIATMNFTRDKTRHNCSNVKRLIVVEAPKVFSQEFYQYFPSL</sequence>
<comment type="caution">
    <text evidence="6">The sequence shown here is derived from an EMBL/GenBank/DDBJ whole genome shotgun (WGS) entry which is preliminary data.</text>
</comment>